<feature type="non-terminal residue" evidence="2">
    <location>
        <position position="295"/>
    </location>
</feature>
<dbReference type="Proteomes" id="UP001219518">
    <property type="component" value="Unassembled WGS sequence"/>
</dbReference>
<accession>A0AAE1LEB0</accession>
<name>A0AAE1LEB0_9NEOP</name>
<keyword evidence="3" id="KW-1185">Reference proteome</keyword>
<proteinExistence type="predicted"/>
<dbReference type="EMBL" id="JAHWGI010000511">
    <property type="protein sequence ID" value="KAK3916295.1"/>
    <property type="molecule type" value="Genomic_DNA"/>
</dbReference>
<evidence type="ECO:0000313" key="3">
    <source>
        <dbReference type="Proteomes" id="UP001219518"/>
    </source>
</evidence>
<evidence type="ECO:0000313" key="2">
    <source>
        <dbReference type="EMBL" id="KAK3916295.1"/>
    </source>
</evidence>
<gene>
    <name evidence="2" type="ORF">KUF71_025495</name>
</gene>
<sequence length="295" mass="31001">MSTSTMSSERSMQQALLSPLKAGLCFVKRSPSRNSEPGLASHRGLGLGLGGGGHRGRADRGGGMPPGAGARLRMRRGSSMTDLDRLGTAMTATLGATLTRVSSGADAADMDHHMDHLDHMDTGGRQSCCSSFGDLMNWKRFGDGVAAAGGGGGVGLRGGSSWSLATSDTLIARTVPLSTVTPRSTLPRRGQGQGRFWLEADAAREDFAALRSLSDLDSDSIDMIIRKSAECLATGLATGMASDPQAAQLVQQLAHLAEEDDKQLKNLTSSQRTERLARLLKSNQRARALLIPALS</sequence>
<evidence type="ECO:0000256" key="1">
    <source>
        <dbReference type="SAM" id="MobiDB-lite"/>
    </source>
</evidence>
<reference evidence="2" key="2">
    <citation type="journal article" date="2023" name="BMC Genomics">
        <title>Pest status, molecular evolution, and epigenetic factors derived from the genome assembly of Frankliniella fusca, a thysanopteran phytovirus vector.</title>
        <authorList>
            <person name="Catto M.A."/>
            <person name="Labadie P.E."/>
            <person name="Jacobson A.L."/>
            <person name="Kennedy G.G."/>
            <person name="Srinivasan R."/>
            <person name="Hunt B.G."/>
        </authorList>
    </citation>
    <scope>NUCLEOTIDE SEQUENCE</scope>
    <source>
        <strain evidence="2">PL_HMW_Pooled</strain>
    </source>
</reference>
<feature type="region of interest" description="Disordered" evidence="1">
    <location>
        <begin position="29"/>
        <end position="72"/>
    </location>
</feature>
<organism evidence="2 3">
    <name type="scientific">Frankliniella fusca</name>
    <dbReference type="NCBI Taxonomy" id="407009"/>
    <lineage>
        <taxon>Eukaryota</taxon>
        <taxon>Metazoa</taxon>
        <taxon>Ecdysozoa</taxon>
        <taxon>Arthropoda</taxon>
        <taxon>Hexapoda</taxon>
        <taxon>Insecta</taxon>
        <taxon>Pterygota</taxon>
        <taxon>Neoptera</taxon>
        <taxon>Paraneoptera</taxon>
        <taxon>Thysanoptera</taxon>
        <taxon>Terebrantia</taxon>
        <taxon>Thripoidea</taxon>
        <taxon>Thripidae</taxon>
        <taxon>Frankliniella</taxon>
    </lineage>
</organism>
<dbReference type="AlphaFoldDB" id="A0AAE1LEB0"/>
<reference evidence="2" key="1">
    <citation type="submission" date="2021-07" db="EMBL/GenBank/DDBJ databases">
        <authorList>
            <person name="Catto M.A."/>
            <person name="Jacobson A."/>
            <person name="Kennedy G."/>
            <person name="Labadie P."/>
            <person name="Hunt B.G."/>
            <person name="Srinivasan R."/>
        </authorList>
    </citation>
    <scope>NUCLEOTIDE SEQUENCE</scope>
    <source>
        <strain evidence="2">PL_HMW_Pooled</strain>
        <tissue evidence="2">Head</tissue>
    </source>
</reference>
<comment type="caution">
    <text evidence="2">The sequence shown here is derived from an EMBL/GenBank/DDBJ whole genome shotgun (WGS) entry which is preliminary data.</text>
</comment>
<protein>
    <submittedName>
        <fullName evidence="2">Peroxisomal biogenesis factor 6</fullName>
    </submittedName>
</protein>